<evidence type="ECO:0000313" key="3">
    <source>
        <dbReference type="EMBL" id="WIM05115.1"/>
    </source>
</evidence>
<feature type="region of interest" description="Disordered" evidence="1">
    <location>
        <begin position="125"/>
        <end position="148"/>
    </location>
</feature>
<dbReference type="Gene3D" id="3.90.1300.10">
    <property type="entry name" value="Amidase signature (AS) domain"/>
    <property type="match status" value="1"/>
</dbReference>
<protein>
    <submittedName>
        <fullName evidence="3">Amidase</fullName>
    </submittedName>
</protein>
<dbReference type="KEGG" id="npv:OHM77_10470"/>
<accession>A0AA49IVD8</accession>
<dbReference type="GO" id="GO:0003824">
    <property type="term" value="F:catalytic activity"/>
    <property type="evidence" value="ECO:0007669"/>
    <property type="project" value="InterPro"/>
</dbReference>
<organism evidence="3">
    <name type="scientific">Candidatus Nitricoxidivorans perseverans</name>
    <dbReference type="NCBI Taxonomy" id="2975601"/>
    <lineage>
        <taxon>Bacteria</taxon>
        <taxon>Pseudomonadati</taxon>
        <taxon>Pseudomonadota</taxon>
        <taxon>Betaproteobacteria</taxon>
        <taxon>Nitrosomonadales</taxon>
        <taxon>Sterolibacteriaceae</taxon>
        <taxon>Candidatus Nitricoxidivorans</taxon>
    </lineage>
</organism>
<dbReference type="SUPFAM" id="SSF75304">
    <property type="entry name" value="Amidase signature (AS) enzymes"/>
    <property type="match status" value="1"/>
</dbReference>
<dbReference type="Pfam" id="PF01425">
    <property type="entry name" value="Amidase"/>
    <property type="match status" value="1"/>
</dbReference>
<feature type="compositionally biased region" description="Low complexity" evidence="1">
    <location>
        <begin position="139"/>
        <end position="148"/>
    </location>
</feature>
<reference evidence="3" key="1">
    <citation type="journal article" date="2023" name="Nat. Microbiol.">
        <title>Enrichment and characterization of a nitric oxide-reducing microbial community in a continuous bioreactor.</title>
        <authorList>
            <person name="Garrido-Amador P."/>
            <person name="Stortenbeker N."/>
            <person name="Wessels H.J.C.T."/>
            <person name="Speth D.R."/>
            <person name="Garcia-Heredia I."/>
            <person name="Kartal B."/>
        </authorList>
    </citation>
    <scope>NUCLEOTIDE SEQUENCE</scope>
    <source>
        <strain evidence="3">MAG1</strain>
    </source>
</reference>
<dbReference type="InterPro" id="IPR000120">
    <property type="entry name" value="Amidase"/>
</dbReference>
<proteinExistence type="predicted"/>
<evidence type="ECO:0000256" key="1">
    <source>
        <dbReference type="SAM" id="MobiDB-lite"/>
    </source>
</evidence>
<dbReference type="PANTHER" id="PTHR11895:SF151">
    <property type="entry name" value="GLUTAMYL-TRNA(GLN) AMIDOTRANSFERASE SUBUNIT A"/>
    <property type="match status" value="1"/>
</dbReference>
<dbReference type="InterPro" id="IPR036928">
    <property type="entry name" value="AS_sf"/>
</dbReference>
<feature type="domain" description="Amidase" evidence="2">
    <location>
        <begin position="19"/>
        <end position="421"/>
    </location>
</feature>
<dbReference type="EMBL" id="CP107246">
    <property type="protein sequence ID" value="WIM05115.1"/>
    <property type="molecule type" value="Genomic_DNA"/>
</dbReference>
<dbReference type="AlphaFoldDB" id="A0AA49IVD8"/>
<dbReference type="InterPro" id="IPR023631">
    <property type="entry name" value="Amidase_dom"/>
</dbReference>
<dbReference type="Proteomes" id="UP001234916">
    <property type="component" value="Chromosome"/>
</dbReference>
<sequence length="443" mass="48068">MSAAEIGRLVGAKRLSAREVTEAALRRIRDGDAAIHAWESVDEEYALRQAAVVDARIESGGEAGCMAGAPLGVKDVFNTEVLPTRMGSAIWRDHHAGNDARVVAQLRWAGAIIVGKTVTAEFAVHEPGPTRNPHNLDRTPGTSSSGSAAAVSAGMVPVALGTQTAGSLIRPASFCGIFAFKPTFGWLPRTGVLKTTDTLDQIGFHVRHMDDARLLFEAARIGGRDHPLKEERLASFPEKRNWRVGLARTHLWNEAPDYARRVLLDFAESIRCNAIEVVDTDLPAGFNRAHDVHAAIYDSDLSYYFRREMNIDERSVSAQLREIIRSGMRIPPDRYQEALRQQAALAGGLDRHMAESGIDMLLTLSSNGEAPMTEPIPFRDPCAIFSLCGMPTVSMPAFSSPSGLPFGAQIAARKYADRLLLDFAEYLVAQGLAPAAKIASAQT</sequence>
<name>A0AA49IVD8_9PROT</name>
<gene>
    <name evidence="3" type="ORF">OHM77_10470</name>
</gene>
<dbReference type="PANTHER" id="PTHR11895">
    <property type="entry name" value="TRANSAMIDASE"/>
    <property type="match status" value="1"/>
</dbReference>
<evidence type="ECO:0000259" key="2">
    <source>
        <dbReference type="Pfam" id="PF01425"/>
    </source>
</evidence>